<protein>
    <submittedName>
        <fullName evidence="1">Uncharacterized protein</fullName>
    </submittedName>
</protein>
<dbReference type="AlphaFoldDB" id="A0A1S8LD65"/>
<name>A0A1S8LD65_9CLOT</name>
<evidence type="ECO:0000313" key="2">
    <source>
        <dbReference type="Proteomes" id="UP000190951"/>
    </source>
</evidence>
<dbReference type="RefSeq" id="WP_077834937.1">
    <property type="nucleotide sequence ID" value="NZ_CP096983.1"/>
</dbReference>
<keyword evidence="2" id="KW-1185">Reference proteome</keyword>
<proteinExistence type="predicted"/>
<dbReference type="KEGG" id="crw:CROST_016490"/>
<evidence type="ECO:0000313" key="1">
    <source>
        <dbReference type="EMBL" id="URZ10933.1"/>
    </source>
</evidence>
<gene>
    <name evidence="1" type="ORF">CROST_016490</name>
</gene>
<dbReference type="Proteomes" id="UP000190951">
    <property type="component" value="Chromosome"/>
</dbReference>
<dbReference type="EMBL" id="CP096983">
    <property type="protein sequence ID" value="URZ10933.1"/>
    <property type="molecule type" value="Genomic_DNA"/>
</dbReference>
<accession>A0A1S8LD65</accession>
<sequence length="75" mass="8309">MKNLGIVLATKVVSLKEGVKNKVLKNKKGEVNTVAVLVIIAVFLLITYPMYKTLISGFMSSVQTWFSNTTKNIFS</sequence>
<dbReference type="STRING" id="84029.CROST_11170"/>
<reference evidence="1 2" key="1">
    <citation type="submission" date="2022-04" db="EMBL/GenBank/DDBJ databases">
        <title>Genome sequence of C. roseum typestrain.</title>
        <authorList>
            <person name="Poehlein A."/>
            <person name="Schoch T."/>
            <person name="Duerre P."/>
            <person name="Daniel R."/>
        </authorList>
    </citation>
    <scope>NUCLEOTIDE SEQUENCE [LARGE SCALE GENOMIC DNA]</scope>
    <source>
        <strain evidence="1 2">DSM 7320</strain>
    </source>
</reference>
<organism evidence="1 2">
    <name type="scientific">Clostridium felsineum</name>
    <dbReference type="NCBI Taxonomy" id="36839"/>
    <lineage>
        <taxon>Bacteria</taxon>
        <taxon>Bacillati</taxon>
        <taxon>Bacillota</taxon>
        <taxon>Clostridia</taxon>
        <taxon>Eubacteriales</taxon>
        <taxon>Clostridiaceae</taxon>
        <taxon>Clostridium</taxon>
    </lineage>
</organism>